<dbReference type="Pfam" id="PF06079">
    <property type="entry name" value="Apyrase"/>
    <property type="match status" value="1"/>
</dbReference>
<dbReference type="InterPro" id="IPR009283">
    <property type="entry name" value="Apyrase"/>
</dbReference>
<keyword evidence="8" id="KW-1185">Reference proteome</keyword>
<sequence length="158" mass="18408">MDKLALFKVTSIDWTDVFSRIRNAAGYPKPGYLTHEAVQWSDIHKKWFFLPRKASKTIYREEEDQWKGCNLLITSCANLCSFNITEIEIIGYRHPERGYSSFDFIPDTNDELIVALKSEEVDGRKTKSFITVFSINGTVLLKDSRLEDEYKFEGIYFV</sequence>
<dbReference type="GO" id="GO:0005509">
    <property type="term" value="F:calcium ion binding"/>
    <property type="evidence" value="ECO:0007669"/>
    <property type="project" value="InterPro"/>
</dbReference>
<evidence type="ECO:0000256" key="1">
    <source>
        <dbReference type="ARBA" id="ARBA00001913"/>
    </source>
</evidence>
<dbReference type="PANTHER" id="PTHR13023:SF3">
    <property type="entry name" value="SOLUBLE CALCIUM-ACTIVATED NUCLEOTIDASE 1"/>
    <property type="match status" value="1"/>
</dbReference>
<comment type="cofactor">
    <cofactor evidence="1 6">
        <name>Ca(2+)</name>
        <dbReference type="ChEBI" id="CHEBI:29108"/>
    </cofactor>
</comment>
<dbReference type="GO" id="GO:0045134">
    <property type="term" value="F:UDP phosphatase activity"/>
    <property type="evidence" value="ECO:0007669"/>
    <property type="project" value="TreeGrafter"/>
</dbReference>
<feature type="binding site" evidence="6">
    <location>
        <position position="153"/>
    </location>
    <ligand>
        <name>Ca(2+)</name>
        <dbReference type="ChEBI" id="CHEBI:29108"/>
    </ligand>
</feature>
<dbReference type="GO" id="GO:0030166">
    <property type="term" value="P:proteoglycan biosynthetic process"/>
    <property type="evidence" value="ECO:0007669"/>
    <property type="project" value="TreeGrafter"/>
</dbReference>
<proteinExistence type="inferred from homology"/>
<dbReference type="GO" id="GO:0004382">
    <property type="term" value="F:GDP phosphatase activity"/>
    <property type="evidence" value="ECO:0007669"/>
    <property type="project" value="TreeGrafter"/>
</dbReference>
<comment type="similarity">
    <text evidence="5">Belongs to the apyrase family.</text>
</comment>
<dbReference type="PANTHER" id="PTHR13023">
    <property type="entry name" value="APYRASE"/>
    <property type="match status" value="1"/>
</dbReference>
<evidence type="ECO:0000256" key="6">
    <source>
        <dbReference type="PIRSR" id="PIRSR609283-1"/>
    </source>
</evidence>
<dbReference type="Proteomes" id="UP000270094">
    <property type="component" value="Unassembled WGS sequence"/>
</dbReference>
<protein>
    <submittedName>
        <fullName evidence="7">Uncharacterized protein</fullName>
    </submittedName>
</protein>
<reference evidence="7 8" key="1">
    <citation type="submission" date="2018-11" db="EMBL/GenBank/DDBJ databases">
        <authorList>
            <consortium name="Pathogen Informatics"/>
        </authorList>
    </citation>
    <scope>NUCLEOTIDE SEQUENCE [LARGE SCALE GENOMIC DNA]</scope>
</reference>
<evidence type="ECO:0000313" key="8">
    <source>
        <dbReference type="Proteomes" id="UP000270094"/>
    </source>
</evidence>
<accession>A0A3P7IXL5</accession>
<evidence type="ECO:0000256" key="4">
    <source>
        <dbReference type="ARBA" id="ARBA00022837"/>
    </source>
</evidence>
<evidence type="ECO:0000313" key="7">
    <source>
        <dbReference type="EMBL" id="VDM71919.1"/>
    </source>
</evidence>
<feature type="binding site" evidence="6">
    <location>
        <position position="100"/>
    </location>
    <ligand>
        <name>Ca(2+)</name>
        <dbReference type="ChEBI" id="CHEBI:29108"/>
    </ligand>
</feature>
<dbReference type="InterPro" id="IPR036258">
    <property type="entry name" value="Apyrase_sf"/>
</dbReference>
<dbReference type="EMBL" id="UYYB01022742">
    <property type="protein sequence ID" value="VDM71919.1"/>
    <property type="molecule type" value="Genomic_DNA"/>
</dbReference>
<keyword evidence="3" id="KW-0378">Hydrolase</keyword>
<feature type="binding site" evidence="6">
    <location>
        <position position="36"/>
    </location>
    <ligand>
        <name>Ca(2+)</name>
        <dbReference type="ChEBI" id="CHEBI:29108"/>
    </ligand>
</feature>
<gene>
    <name evidence="7" type="ORF">SVUK_LOCUS6917</name>
</gene>
<dbReference type="OrthoDB" id="25028at2759"/>
<evidence type="ECO:0000256" key="3">
    <source>
        <dbReference type="ARBA" id="ARBA00022801"/>
    </source>
</evidence>
<evidence type="ECO:0000256" key="2">
    <source>
        <dbReference type="ARBA" id="ARBA00022723"/>
    </source>
</evidence>
<dbReference type="Gene3D" id="2.120.10.100">
    <property type="entry name" value="Apyrase"/>
    <property type="match status" value="1"/>
</dbReference>
<keyword evidence="2 6" id="KW-0479">Metal-binding</keyword>
<dbReference type="AlphaFoldDB" id="A0A3P7IXL5"/>
<keyword evidence="4 6" id="KW-0106">Calcium</keyword>
<evidence type="ECO:0000256" key="5">
    <source>
        <dbReference type="ARBA" id="ARBA00025738"/>
    </source>
</evidence>
<dbReference type="SUPFAM" id="SSF101887">
    <property type="entry name" value="Apyrase"/>
    <property type="match status" value="1"/>
</dbReference>
<name>A0A3P7IXL5_STRVU</name>
<organism evidence="7 8">
    <name type="scientific">Strongylus vulgaris</name>
    <name type="common">Blood worm</name>
    <dbReference type="NCBI Taxonomy" id="40348"/>
    <lineage>
        <taxon>Eukaryota</taxon>
        <taxon>Metazoa</taxon>
        <taxon>Ecdysozoa</taxon>
        <taxon>Nematoda</taxon>
        <taxon>Chromadorea</taxon>
        <taxon>Rhabditida</taxon>
        <taxon>Rhabditina</taxon>
        <taxon>Rhabditomorpha</taxon>
        <taxon>Strongyloidea</taxon>
        <taxon>Strongylidae</taxon>
        <taxon>Strongylus</taxon>
    </lineage>
</organism>